<gene>
    <name evidence="5" type="ORF">V3851_05675</name>
</gene>
<keyword evidence="1" id="KW-0805">Transcription regulation</keyword>
<dbReference type="PROSITE" id="PS01124">
    <property type="entry name" value="HTH_ARAC_FAMILY_2"/>
    <property type="match status" value="1"/>
</dbReference>
<dbReference type="PANTHER" id="PTHR43280:SF2">
    <property type="entry name" value="HTH-TYPE TRANSCRIPTIONAL REGULATOR EXSA"/>
    <property type="match status" value="1"/>
</dbReference>
<evidence type="ECO:0000259" key="4">
    <source>
        <dbReference type="PROSITE" id="PS01124"/>
    </source>
</evidence>
<reference evidence="5 6" key="1">
    <citation type="submission" date="2024-02" db="EMBL/GenBank/DDBJ databases">
        <title>A nitrogen-fixing paenibacillus bacterium.</title>
        <authorList>
            <person name="Zhang W.L."/>
            <person name="Chen S.F."/>
        </authorList>
    </citation>
    <scope>NUCLEOTIDE SEQUENCE [LARGE SCALE GENOMIC DNA]</scope>
    <source>
        <strain evidence="5 6">M1</strain>
    </source>
</reference>
<evidence type="ECO:0000313" key="5">
    <source>
        <dbReference type="EMBL" id="MEF2965316.1"/>
    </source>
</evidence>
<dbReference type="SUPFAM" id="SSF51215">
    <property type="entry name" value="Regulatory protein AraC"/>
    <property type="match status" value="1"/>
</dbReference>
<evidence type="ECO:0000256" key="2">
    <source>
        <dbReference type="ARBA" id="ARBA00023125"/>
    </source>
</evidence>
<dbReference type="Pfam" id="PF02311">
    <property type="entry name" value="AraC_binding"/>
    <property type="match status" value="1"/>
</dbReference>
<name>A0ABU7VNL2_9BACL</name>
<dbReference type="Gene3D" id="1.10.10.60">
    <property type="entry name" value="Homeodomain-like"/>
    <property type="match status" value="2"/>
</dbReference>
<dbReference type="PANTHER" id="PTHR43280">
    <property type="entry name" value="ARAC-FAMILY TRANSCRIPTIONAL REGULATOR"/>
    <property type="match status" value="1"/>
</dbReference>
<organism evidence="5 6">
    <name type="scientific">Paenibacillus haidiansis</name>
    <dbReference type="NCBI Taxonomy" id="1574488"/>
    <lineage>
        <taxon>Bacteria</taxon>
        <taxon>Bacillati</taxon>
        <taxon>Bacillota</taxon>
        <taxon>Bacilli</taxon>
        <taxon>Bacillales</taxon>
        <taxon>Paenibacillaceae</taxon>
        <taxon>Paenibacillus</taxon>
    </lineage>
</organism>
<dbReference type="RefSeq" id="WP_331845550.1">
    <property type="nucleotide sequence ID" value="NZ_JAZHPZ010000002.1"/>
</dbReference>
<keyword evidence="3" id="KW-0804">Transcription</keyword>
<dbReference type="Pfam" id="PF12833">
    <property type="entry name" value="HTH_18"/>
    <property type="match status" value="1"/>
</dbReference>
<dbReference type="Proteomes" id="UP001306950">
    <property type="component" value="Unassembled WGS sequence"/>
</dbReference>
<dbReference type="EMBL" id="JAZHPZ010000002">
    <property type="protein sequence ID" value="MEF2965316.1"/>
    <property type="molecule type" value="Genomic_DNA"/>
</dbReference>
<dbReference type="SMART" id="SM00342">
    <property type="entry name" value="HTH_ARAC"/>
    <property type="match status" value="1"/>
</dbReference>
<evidence type="ECO:0000313" key="6">
    <source>
        <dbReference type="Proteomes" id="UP001306950"/>
    </source>
</evidence>
<dbReference type="InterPro" id="IPR014710">
    <property type="entry name" value="RmlC-like_jellyroll"/>
</dbReference>
<dbReference type="InterPro" id="IPR009057">
    <property type="entry name" value="Homeodomain-like_sf"/>
</dbReference>
<sequence length="307" mass="35408">MNNLKYPERVFPHFRSEVSLFSPHTRHVEKGWICGRHVHHTMLEMLLVLEGSQTAVLGAEEYEQQAGDLIVVSPMQVHDFQARQTERAAFFTMHIHLEDWAFLHRIGARNEGFYPSGHPLNDKLVPLMRNMMDLLYDENGQKMALLRELFAILSHMQDHFFASGEATGNSAFQTELPVEIAREIQGLVLRQNDRDSAADGEAAADWLEDISRRLGISRRHCHRIFREAFGMPPREYLMVLKQQEAMHMLATTSDTIERIAYRIGYENVQSFSRQFAAWTGCTPSDFRKNNTDADRYFHLTPLDTVSS</sequence>
<keyword evidence="2" id="KW-0238">DNA-binding</keyword>
<accession>A0ABU7VNL2</accession>
<evidence type="ECO:0000256" key="1">
    <source>
        <dbReference type="ARBA" id="ARBA00023015"/>
    </source>
</evidence>
<dbReference type="InterPro" id="IPR003313">
    <property type="entry name" value="AraC-bd"/>
</dbReference>
<dbReference type="InterPro" id="IPR037923">
    <property type="entry name" value="HTH-like"/>
</dbReference>
<dbReference type="SUPFAM" id="SSF46689">
    <property type="entry name" value="Homeodomain-like"/>
    <property type="match status" value="2"/>
</dbReference>
<dbReference type="InterPro" id="IPR018060">
    <property type="entry name" value="HTH_AraC"/>
</dbReference>
<feature type="domain" description="HTH araC/xylS-type" evidence="4">
    <location>
        <begin position="207"/>
        <end position="289"/>
    </location>
</feature>
<proteinExistence type="predicted"/>
<evidence type="ECO:0000256" key="3">
    <source>
        <dbReference type="ARBA" id="ARBA00023163"/>
    </source>
</evidence>
<keyword evidence="6" id="KW-1185">Reference proteome</keyword>
<protein>
    <submittedName>
        <fullName evidence="5">AraC family transcriptional regulator</fullName>
    </submittedName>
</protein>
<comment type="caution">
    <text evidence="5">The sequence shown here is derived from an EMBL/GenBank/DDBJ whole genome shotgun (WGS) entry which is preliminary data.</text>
</comment>
<dbReference type="Gene3D" id="2.60.120.10">
    <property type="entry name" value="Jelly Rolls"/>
    <property type="match status" value="1"/>
</dbReference>